<keyword evidence="2 9" id="KW-0813">Transport</keyword>
<evidence type="ECO:0000256" key="4">
    <source>
        <dbReference type="ARBA" id="ARBA00022519"/>
    </source>
</evidence>
<accession>A0A225NKH2</accession>
<dbReference type="GO" id="GO:0022857">
    <property type="term" value="F:transmembrane transporter activity"/>
    <property type="evidence" value="ECO:0007669"/>
    <property type="project" value="UniProtKB-UniRule"/>
</dbReference>
<dbReference type="GO" id="GO:0005886">
    <property type="term" value="C:plasma membrane"/>
    <property type="evidence" value="ECO:0007669"/>
    <property type="project" value="UniProtKB-SubCell"/>
</dbReference>
<sequence length="158" mass="18518">MKTGRLLKQAADWIGVALFLTAFCGFVAQIFYRYALNDPLRWTEEFTMIAFIWTVFWAAAFLVPIREHVSFEVVYDVVSPRTQRLFDIFSMTMLIIAFVLLIPATWDYLDFLTRKKSPVLRLPMHLIYGCYMLFLVGFTIQAVARLVTLFGPRWQEQN</sequence>
<reference evidence="11 12" key="1">
    <citation type="submission" date="2013-04" db="EMBL/GenBank/DDBJ databases">
        <title>Oceanicola sp. 22II1-22F33 Genome Sequencing.</title>
        <authorList>
            <person name="Lai Q."/>
            <person name="Li G."/>
            <person name="Shao Z."/>
        </authorList>
    </citation>
    <scope>NUCLEOTIDE SEQUENCE [LARGE SCALE GENOMIC DNA]</scope>
    <source>
        <strain evidence="11 12">22II1-22F33</strain>
    </source>
</reference>
<dbReference type="GO" id="GO:0015740">
    <property type="term" value="P:C4-dicarboxylate transport"/>
    <property type="evidence" value="ECO:0007669"/>
    <property type="project" value="TreeGrafter"/>
</dbReference>
<dbReference type="AlphaFoldDB" id="A0A225NKH2"/>
<evidence type="ECO:0000256" key="9">
    <source>
        <dbReference type="RuleBase" id="RU369079"/>
    </source>
</evidence>
<evidence type="ECO:0000256" key="8">
    <source>
        <dbReference type="ARBA" id="ARBA00038436"/>
    </source>
</evidence>
<evidence type="ECO:0000256" key="1">
    <source>
        <dbReference type="ARBA" id="ARBA00004429"/>
    </source>
</evidence>
<name>A0A225NKH2_9RHOB</name>
<comment type="subunit">
    <text evidence="9">The complex comprises the extracytoplasmic solute receptor protein and the two transmembrane proteins.</text>
</comment>
<dbReference type="InterPro" id="IPR055348">
    <property type="entry name" value="DctQ"/>
</dbReference>
<evidence type="ECO:0000256" key="2">
    <source>
        <dbReference type="ARBA" id="ARBA00022448"/>
    </source>
</evidence>
<evidence type="ECO:0000256" key="3">
    <source>
        <dbReference type="ARBA" id="ARBA00022475"/>
    </source>
</evidence>
<keyword evidence="12" id="KW-1185">Reference proteome</keyword>
<dbReference type="InterPro" id="IPR007387">
    <property type="entry name" value="TRAP_DctQ"/>
</dbReference>
<evidence type="ECO:0000256" key="5">
    <source>
        <dbReference type="ARBA" id="ARBA00022692"/>
    </source>
</evidence>
<comment type="similarity">
    <text evidence="8 9">Belongs to the TRAP transporter small permease family.</text>
</comment>
<evidence type="ECO:0000256" key="6">
    <source>
        <dbReference type="ARBA" id="ARBA00022989"/>
    </source>
</evidence>
<dbReference type="Pfam" id="PF04290">
    <property type="entry name" value="DctQ"/>
    <property type="match status" value="1"/>
</dbReference>
<comment type="caution">
    <text evidence="11">The sequence shown here is derived from an EMBL/GenBank/DDBJ whole genome shotgun (WGS) entry which is preliminary data.</text>
</comment>
<dbReference type="PANTHER" id="PTHR35011">
    <property type="entry name" value="2,3-DIKETO-L-GULONATE TRAP TRANSPORTER SMALL PERMEASE PROTEIN YIAM"/>
    <property type="match status" value="1"/>
</dbReference>
<comment type="subcellular location">
    <subcellularLocation>
        <location evidence="1 9">Cell inner membrane</location>
        <topology evidence="1 9">Multi-pass membrane protein</topology>
    </subcellularLocation>
</comment>
<keyword evidence="5" id="KW-0812">Transmembrane</keyword>
<keyword evidence="6" id="KW-1133">Transmembrane helix</keyword>
<evidence type="ECO:0000313" key="11">
    <source>
        <dbReference type="EMBL" id="OWU69921.1"/>
    </source>
</evidence>
<dbReference type="EMBL" id="AQQR01000014">
    <property type="protein sequence ID" value="OWU69921.1"/>
    <property type="molecule type" value="Genomic_DNA"/>
</dbReference>
<keyword evidence="3" id="KW-1003">Cell membrane</keyword>
<organism evidence="11 12">
    <name type="scientific">Marinibacterium profundimaris</name>
    <dbReference type="NCBI Taxonomy" id="1679460"/>
    <lineage>
        <taxon>Bacteria</taxon>
        <taxon>Pseudomonadati</taxon>
        <taxon>Pseudomonadota</taxon>
        <taxon>Alphaproteobacteria</taxon>
        <taxon>Rhodobacterales</taxon>
        <taxon>Paracoccaceae</taxon>
        <taxon>Marinibacterium</taxon>
    </lineage>
</organism>
<evidence type="ECO:0000259" key="10">
    <source>
        <dbReference type="Pfam" id="PF04290"/>
    </source>
</evidence>
<dbReference type="PANTHER" id="PTHR35011:SF2">
    <property type="entry name" value="2,3-DIKETO-L-GULONATE TRAP TRANSPORTER SMALL PERMEASE PROTEIN YIAM"/>
    <property type="match status" value="1"/>
</dbReference>
<dbReference type="Proteomes" id="UP000215377">
    <property type="component" value="Unassembled WGS sequence"/>
</dbReference>
<gene>
    <name evidence="11" type="ORF">ATO3_21840</name>
</gene>
<protein>
    <recommendedName>
        <fullName evidence="9">TRAP transporter small permease protein</fullName>
    </recommendedName>
</protein>
<comment type="function">
    <text evidence="9">Part of the tripartite ATP-independent periplasmic (TRAP) transport system.</text>
</comment>
<proteinExistence type="inferred from homology"/>
<evidence type="ECO:0000256" key="7">
    <source>
        <dbReference type="ARBA" id="ARBA00023136"/>
    </source>
</evidence>
<keyword evidence="7" id="KW-0472">Membrane</keyword>
<keyword evidence="4 9" id="KW-0997">Cell inner membrane</keyword>
<evidence type="ECO:0000313" key="12">
    <source>
        <dbReference type="Proteomes" id="UP000215377"/>
    </source>
</evidence>
<feature type="domain" description="Tripartite ATP-independent periplasmic transporters DctQ component" evidence="10">
    <location>
        <begin position="25"/>
        <end position="150"/>
    </location>
</feature>